<dbReference type="OrthoDB" id="9553347at2"/>
<evidence type="ECO:0000313" key="2">
    <source>
        <dbReference type="EMBL" id="QCT02044.1"/>
    </source>
</evidence>
<proteinExistence type="predicted"/>
<keyword evidence="3" id="KW-1185">Reference proteome</keyword>
<reference evidence="2 3" key="1">
    <citation type="submission" date="2019-05" db="EMBL/GenBank/DDBJ databases">
        <authorList>
            <person name="Chen C."/>
        </authorList>
    </citation>
    <scope>NUCLEOTIDE SEQUENCE [LARGE SCALE GENOMIC DNA]</scope>
    <source>
        <strain evidence="2 3">HB172198</strain>
    </source>
</reference>
<accession>A0A4V1G3Q8</accession>
<dbReference type="Gene3D" id="2.160.20.10">
    <property type="entry name" value="Single-stranded right-handed beta-helix, Pectin lyase-like"/>
    <property type="match status" value="1"/>
</dbReference>
<name>A0A4V1G3Q8_9BACL</name>
<organism evidence="2 3">
    <name type="scientific">Paenibacillus algicola</name>
    <dbReference type="NCBI Taxonomy" id="2565926"/>
    <lineage>
        <taxon>Bacteria</taxon>
        <taxon>Bacillati</taxon>
        <taxon>Bacillota</taxon>
        <taxon>Bacilli</taxon>
        <taxon>Bacillales</taxon>
        <taxon>Paenibacillaceae</taxon>
        <taxon>Paenibacillus</taxon>
    </lineage>
</organism>
<feature type="chain" id="PRO_5020541359" evidence="1">
    <location>
        <begin position="35"/>
        <end position="332"/>
    </location>
</feature>
<protein>
    <submittedName>
        <fullName evidence="2">Uncharacterized protein</fullName>
    </submittedName>
</protein>
<keyword evidence="1" id="KW-0732">Signal</keyword>
<dbReference type="InterPro" id="IPR011050">
    <property type="entry name" value="Pectin_lyase_fold/virulence"/>
</dbReference>
<dbReference type="KEGG" id="palo:E6C60_1328"/>
<sequence length="332" mass="35810">MMFLLKNSRYSLVLFLVFSMISASMLSATGNVHAATGPGGLNYSGGLTWNSSTGTLTFTGTGSIQGFYYDVPTTVKKVVIKSNVTVTGAFKFYGNATIEGENQNTSVIYGTPEQKYTQNRGLNPWEHNAIALMSNATLNVKNLKTLNPRGYHISGYGSATVIHADRVSLIDDRGGDQNNSDGFIGSNGSSIKNSFIKTGDDSIKLYRNMTIENVEIHMLRNGAPIQFGWNDDDNQNVTATITGLKVVGKSPNNYYNLAVFTWLNNNNTSTKNITISDVDIQVPGAKLFQLNPSGGTANITMTGATIQTGTYGVKNTKGTISINGSTQQKNNY</sequence>
<dbReference type="RefSeq" id="WP_138225128.1">
    <property type="nucleotide sequence ID" value="NZ_CP040396.1"/>
</dbReference>
<feature type="signal peptide" evidence="1">
    <location>
        <begin position="1"/>
        <end position="34"/>
    </location>
</feature>
<gene>
    <name evidence="2" type="ORF">E6C60_1328</name>
</gene>
<dbReference type="EMBL" id="CP040396">
    <property type="protein sequence ID" value="QCT02044.1"/>
    <property type="molecule type" value="Genomic_DNA"/>
</dbReference>
<evidence type="ECO:0000256" key="1">
    <source>
        <dbReference type="SAM" id="SignalP"/>
    </source>
</evidence>
<dbReference type="Proteomes" id="UP000300879">
    <property type="component" value="Chromosome"/>
</dbReference>
<dbReference type="AlphaFoldDB" id="A0A4V1G3Q8"/>
<dbReference type="InterPro" id="IPR012334">
    <property type="entry name" value="Pectin_lyas_fold"/>
</dbReference>
<evidence type="ECO:0000313" key="3">
    <source>
        <dbReference type="Proteomes" id="UP000300879"/>
    </source>
</evidence>
<dbReference type="SUPFAM" id="SSF51126">
    <property type="entry name" value="Pectin lyase-like"/>
    <property type="match status" value="1"/>
</dbReference>